<proteinExistence type="predicted"/>
<evidence type="ECO:0008006" key="3">
    <source>
        <dbReference type="Google" id="ProtNLM"/>
    </source>
</evidence>
<dbReference type="EMBL" id="JAKOGI010001675">
    <property type="protein sequence ID" value="KAJ8424456.1"/>
    <property type="molecule type" value="Genomic_DNA"/>
</dbReference>
<name>A0A9Q1GSB2_9CARY</name>
<organism evidence="1 2">
    <name type="scientific">Carnegiea gigantea</name>
    <dbReference type="NCBI Taxonomy" id="171969"/>
    <lineage>
        <taxon>Eukaryota</taxon>
        <taxon>Viridiplantae</taxon>
        <taxon>Streptophyta</taxon>
        <taxon>Embryophyta</taxon>
        <taxon>Tracheophyta</taxon>
        <taxon>Spermatophyta</taxon>
        <taxon>Magnoliopsida</taxon>
        <taxon>eudicotyledons</taxon>
        <taxon>Gunneridae</taxon>
        <taxon>Pentapetalae</taxon>
        <taxon>Caryophyllales</taxon>
        <taxon>Cactineae</taxon>
        <taxon>Cactaceae</taxon>
        <taxon>Cactoideae</taxon>
        <taxon>Echinocereeae</taxon>
        <taxon>Carnegiea</taxon>
    </lineage>
</organism>
<gene>
    <name evidence="1" type="ORF">Cgig2_016223</name>
</gene>
<evidence type="ECO:0000313" key="2">
    <source>
        <dbReference type="Proteomes" id="UP001153076"/>
    </source>
</evidence>
<accession>A0A9Q1GSB2</accession>
<dbReference type="AlphaFoldDB" id="A0A9Q1GSB2"/>
<evidence type="ECO:0000313" key="1">
    <source>
        <dbReference type="EMBL" id="KAJ8424456.1"/>
    </source>
</evidence>
<sequence>MDGRLHMWLKHFSRLAESGTQYLNQECVRNALDKGKTTYLNQECVRNALDKGKTTMPVCERNGAAPFLKLIFSGGILSSQRSEITNRSLKRRLRATANLCDFYNIAFSVTPSMDPHPLRGVYVYFILVQSDLSTFLIYFVMLSKENGEDHICSKDTAEMVFPLVNILEHALSMYAVEAFLMFEKEFIDGASYNYKEVGSSSCDRVLHACCVEQVPDQYINKRWYKGIKDGQNLDSGKSVGKKPMVCSSVWKMQVMRKMNSLIAASQMNINARAHCEKYFTELKKLIEFDNVLNPPGSCQKGVRNKRFRSIVEKKCDQVKQRKSNKLSMNDVASSTATPQNDLSFPSVPSYIGTSYSQMLRLIIVFPFNLPSTSLHIQHFGDKGACPLMSFHPTYYLDPSNGSSVFMPTTILPVFHQLHTENFLPNAAHNDKPNDTKGLFYDHQTEPIKHMFFDCAYNQNVPTAEDIKVRSIP</sequence>
<protein>
    <recommendedName>
        <fullName evidence="3">Protein FAR1-RELATED SEQUENCE</fullName>
    </recommendedName>
</protein>
<dbReference type="Proteomes" id="UP001153076">
    <property type="component" value="Unassembled WGS sequence"/>
</dbReference>
<dbReference type="OrthoDB" id="2402896at2759"/>
<keyword evidence="2" id="KW-1185">Reference proteome</keyword>
<dbReference type="PANTHER" id="PTHR47718">
    <property type="entry name" value="OS01G0519700 PROTEIN"/>
    <property type="match status" value="1"/>
</dbReference>
<dbReference type="PANTHER" id="PTHR47718:SF17">
    <property type="entry name" value="PROTEIN FAR1-RELATED SEQUENCE 5-LIKE"/>
    <property type="match status" value="1"/>
</dbReference>
<comment type="caution">
    <text evidence="1">The sequence shown here is derived from an EMBL/GenBank/DDBJ whole genome shotgun (WGS) entry which is preliminary data.</text>
</comment>
<reference evidence="1" key="1">
    <citation type="submission" date="2022-04" db="EMBL/GenBank/DDBJ databases">
        <title>Carnegiea gigantea Genome sequencing and assembly v2.</title>
        <authorList>
            <person name="Copetti D."/>
            <person name="Sanderson M.J."/>
            <person name="Burquez A."/>
            <person name="Wojciechowski M.F."/>
        </authorList>
    </citation>
    <scope>NUCLEOTIDE SEQUENCE</scope>
    <source>
        <strain evidence="1">SGP5-SGP5p</strain>
        <tissue evidence="1">Aerial part</tissue>
    </source>
</reference>